<comment type="caution">
    <text evidence="1">The sequence shown here is derived from an EMBL/GenBank/DDBJ whole genome shotgun (WGS) entry which is preliminary data.</text>
</comment>
<dbReference type="RefSeq" id="WP_249333824.1">
    <property type="nucleotide sequence ID" value="NZ_JACRSY010000036.1"/>
</dbReference>
<evidence type="ECO:0000313" key="1">
    <source>
        <dbReference type="EMBL" id="MBC8581086.1"/>
    </source>
</evidence>
<evidence type="ECO:0000313" key="2">
    <source>
        <dbReference type="Proteomes" id="UP000655830"/>
    </source>
</evidence>
<organism evidence="1 2">
    <name type="scientific">Zhenhengia yiwuensis</name>
    <dbReference type="NCBI Taxonomy" id="2763666"/>
    <lineage>
        <taxon>Bacteria</taxon>
        <taxon>Bacillati</taxon>
        <taxon>Bacillota</taxon>
        <taxon>Clostridia</taxon>
        <taxon>Lachnospirales</taxon>
        <taxon>Lachnospiraceae</taxon>
        <taxon>Zhenhengia</taxon>
    </lineage>
</organism>
<reference evidence="1" key="1">
    <citation type="submission" date="2020-08" db="EMBL/GenBank/DDBJ databases">
        <title>Genome public.</title>
        <authorList>
            <person name="Liu C."/>
            <person name="Sun Q."/>
        </authorList>
    </citation>
    <scope>NUCLEOTIDE SEQUENCE</scope>
    <source>
        <strain evidence="1">NSJ-12</strain>
    </source>
</reference>
<sequence length="124" mass="14689">MKVISVEQFLSTDKKVQDEIMKWWEPEMMDLYVPLDGEPTVICRQRQLDATRRLKNEVTTPLLTVGQLIDFIEEKTGVYIGIEFNSERCGYEFDLREFDGKYRTPYVNLLNALWDLVQYICIQI</sequence>
<dbReference type="EMBL" id="JACRSY010000036">
    <property type="protein sequence ID" value="MBC8581086.1"/>
    <property type="molecule type" value="Genomic_DNA"/>
</dbReference>
<dbReference type="AlphaFoldDB" id="A0A926EJY4"/>
<keyword evidence="2" id="KW-1185">Reference proteome</keyword>
<accession>A0A926EJY4</accession>
<dbReference type="Proteomes" id="UP000655830">
    <property type="component" value="Unassembled WGS sequence"/>
</dbReference>
<protein>
    <submittedName>
        <fullName evidence="1">Uncharacterized protein</fullName>
    </submittedName>
</protein>
<gene>
    <name evidence="1" type="ORF">H8718_16335</name>
</gene>
<proteinExistence type="predicted"/>
<name>A0A926EJY4_9FIRM</name>